<dbReference type="RefSeq" id="WP_377862555.1">
    <property type="nucleotide sequence ID" value="NZ_JBHLZU010000037.1"/>
</dbReference>
<dbReference type="Pfam" id="PF12840">
    <property type="entry name" value="HTH_20"/>
    <property type="match status" value="1"/>
</dbReference>
<dbReference type="InterPro" id="IPR036390">
    <property type="entry name" value="WH_DNA-bd_sf"/>
</dbReference>
<proteinExistence type="predicted"/>
<dbReference type="Gene3D" id="1.10.10.10">
    <property type="entry name" value="Winged helix-like DNA-binding domain superfamily/Winged helix DNA-binding domain"/>
    <property type="match status" value="1"/>
</dbReference>
<keyword evidence="2" id="KW-1185">Reference proteome</keyword>
<dbReference type="SUPFAM" id="SSF46785">
    <property type="entry name" value="Winged helix' DNA-binding domain"/>
    <property type="match status" value="1"/>
</dbReference>
<protein>
    <submittedName>
        <fullName evidence="1">Helix-turn-helix transcriptional regulator</fullName>
    </submittedName>
</protein>
<evidence type="ECO:0000313" key="2">
    <source>
        <dbReference type="Proteomes" id="UP001589693"/>
    </source>
</evidence>
<accession>A0ABV6A917</accession>
<sequence length="216" mass="23534">MTYPDAEASTTRARILAVLRNSAREMTVAEVAEQLMVHPNTVRFHLDGLTERGQVEQVRTPPRGPGRPAVRVRAVAAMDPAGPRHYRVLAEVLTLGLADTPDPAERAQRAGRQWGGRLVEPDRTDVPATDPVSRLTEVLGELGFAPERTGASEISLRHCPFLELAASARDVVCPVHLGLMQGALDALESDFGVERLEPFVRPDLCLVHLTKKETAA</sequence>
<name>A0ABV6A917_9PSEU</name>
<organism evidence="1 2">
    <name type="scientific">Allokutzneria oryzae</name>
    <dbReference type="NCBI Taxonomy" id="1378989"/>
    <lineage>
        <taxon>Bacteria</taxon>
        <taxon>Bacillati</taxon>
        <taxon>Actinomycetota</taxon>
        <taxon>Actinomycetes</taxon>
        <taxon>Pseudonocardiales</taxon>
        <taxon>Pseudonocardiaceae</taxon>
        <taxon>Allokutzneria</taxon>
    </lineage>
</organism>
<gene>
    <name evidence="1" type="ORF">ACFFQA_37400</name>
</gene>
<dbReference type="CDD" id="cd00090">
    <property type="entry name" value="HTH_ARSR"/>
    <property type="match status" value="1"/>
</dbReference>
<dbReference type="InterPro" id="IPR011991">
    <property type="entry name" value="ArsR-like_HTH"/>
</dbReference>
<reference evidence="1 2" key="1">
    <citation type="submission" date="2024-09" db="EMBL/GenBank/DDBJ databases">
        <authorList>
            <person name="Sun Q."/>
            <person name="Mori K."/>
        </authorList>
    </citation>
    <scope>NUCLEOTIDE SEQUENCE [LARGE SCALE GENOMIC DNA]</scope>
    <source>
        <strain evidence="1 2">TBRC 7907</strain>
    </source>
</reference>
<dbReference type="Proteomes" id="UP001589693">
    <property type="component" value="Unassembled WGS sequence"/>
</dbReference>
<dbReference type="EMBL" id="JBHLZU010000037">
    <property type="protein sequence ID" value="MFB9909642.1"/>
    <property type="molecule type" value="Genomic_DNA"/>
</dbReference>
<comment type="caution">
    <text evidence="1">The sequence shown here is derived from an EMBL/GenBank/DDBJ whole genome shotgun (WGS) entry which is preliminary data.</text>
</comment>
<dbReference type="InterPro" id="IPR036388">
    <property type="entry name" value="WH-like_DNA-bd_sf"/>
</dbReference>
<evidence type="ECO:0000313" key="1">
    <source>
        <dbReference type="EMBL" id="MFB9909642.1"/>
    </source>
</evidence>